<accession>W2YWJ2</accession>
<organism evidence="1 2">
    <name type="scientific">Phytophthora nicotianae P10297</name>
    <dbReference type="NCBI Taxonomy" id="1317064"/>
    <lineage>
        <taxon>Eukaryota</taxon>
        <taxon>Sar</taxon>
        <taxon>Stramenopiles</taxon>
        <taxon>Oomycota</taxon>
        <taxon>Peronosporomycetes</taxon>
        <taxon>Peronosporales</taxon>
        <taxon>Peronosporaceae</taxon>
        <taxon>Phytophthora</taxon>
    </lineage>
</organism>
<reference evidence="1 2" key="1">
    <citation type="submission" date="2013-11" db="EMBL/GenBank/DDBJ databases">
        <title>The Genome Sequence of Phytophthora parasitica P10297.</title>
        <authorList>
            <consortium name="The Broad Institute Genomics Platform"/>
            <person name="Russ C."/>
            <person name="Tyler B."/>
            <person name="Panabieres F."/>
            <person name="Shan W."/>
            <person name="Tripathy S."/>
            <person name="Grunwald N."/>
            <person name="Machado M."/>
            <person name="Johnson C.S."/>
            <person name="Walker B."/>
            <person name="Young S.K."/>
            <person name="Zeng Q."/>
            <person name="Gargeya S."/>
            <person name="Fitzgerald M."/>
            <person name="Haas B."/>
            <person name="Abouelleil A."/>
            <person name="Allen A.W."/>
            <person name="Alvarado L."/>
            <person name="Arachchi H.M."/>
            <person name="Berlin A.M."/>
            <person name="Chapman S.B."/>
            <person name="Gainer-Dewar J."/>
            <person name="Goldberg J."/>
            <person name="Griggs A."/>
            <person name="Gujja S."/>
            <person name="Hansen M."/>
            <person name="Howarth C."/>
            <person name="Imamovic A."/>
            <person name="Ireland A."/>
            <person name="Larimer J."/>
            <person name="McCowan C."/>
            <person name="Murphy C."/>
            <person name="Pearson M."/>
            <person name="Poon T.W."/>
            <person name="Priest M."/>
            <person name="Roberts A."/>
            <person name="Saif S."/>
            <person name="Shea T."/>
            <person name="Sisk P."/>
            <person name="Sykes S."/>
            <person name="Wortman J."/>
            <person name="Nusbaum C."/>
            <person name="Birren B."/>
        </authorList>
    </citation>
    <scope>NUCLEOTIDE SEQUENCE [LARGE SCALE GENOMIC DNA]</scope>
    <source>
        <strain evidence="1 2">P10297</strain>
    </source>
</reference>
<name>W2YWJ2_PHYNI</name>
<evidence type="ECO:0000313" key="2">
    <source>
        <dbReference type="Proteomes" id="UP000018948"/>
    </source>
</evidence>
<comment type="caution">
    <text evidence="1">The sequence shown here is derived from an EMBL/GenBank/DDBJ whole genome shotgun (WGS) entry which is preliminary data.</text>
</comment>
<protein>
    <submittedName>
        <fullName evidence="1">Uncharacterized protein</fullName>
    </submittedName>
</protein>
<sequence length="107" mass="11760">MAVHAAALVPIVILREARRDVVVTPRRSSCRFGVLSNTPIFKPFALDIPSNVKIAFDTNVVTFVAHVENAGCFEVSACFDGEKASNIKQLMRETLELEVTRKTNQAA</sequence>
<evidence type="ECO:0000313" key="1">
    <source>
        <dbReference type="EMBL" id="ETP38314.1"/>
    </source>
</evidence>
<dbReference type="EMBL" id="ANIY01002935">
    <property type="protein sequence ID" value="ETP38314.1"/>
    <property type="molecule type" value="Genomic_DNA"/>
</dbReference>
<proteinExistence type="predicted"/>
<gene>
    <name evidence="1" type="ORF">F442_14041</name>
</gene>
<dbReference type="Proteomes" id="UP000018948">
    <property type="component" value="Unassembled WGS sequence"/>
</dbReference>
<dbReference type="AlphaFoldDB" id="W2YWJ2"/>